<name>A0A6J4UCR2_9BACT</name>
<evidence type="ECO:0000256" key="1">
    <source>
        <dbReference type="SAM" id="MobiDB-lite"/>
    </source>
</evidence>
<sequence length="45" mass="4906">MFFRDDPPGIDQESDGVEIPDANVHHRLDCPTPVGGKRARQSGST</sequence>
<protein>
    <submittedName>
        <fullName evidence="2">Uncharacterized protein</fullName>
    </submittedName>
</protein>
<accession>A0A6J4UCR2</accession>
<gene>
    <name evidence="2" type="ORF">AVDCRST_MAG87-544</name>
</gene>
<proteinExistence type="predicted"/>
<evidence type="ECO:0000313" key="2">
    <source>
        <dbReference type="EMBL" id="CAA9546890.1"/>
    </source>
</evidence>
<feature type="region of interest" description="Disordered" evidence="1">
    <location>
        <begin position="1"/>
        <end position="45"/>
    </location>
</feature>
<dbReference type="EMBL" id="CADCWJ010000136">
    <property type="protein sequence ID" value="CAA9546890.1"/>
    <property type="molecule type" value="Genomic_DNA"/>
</dbReference>
<organism evidence="2">
    <name type="scientific">uncultured Thermomicrobiales bacterium</name>
    <dbReference type="NCBI Taxonomy" id="1645740"/>
    <lineage>
        <taxon>Bacteria</taxon>
        <taxon>Pseudomonadati</taxon>
        <taxon>Thermomicrobiota</taxon>
        <taxon>Thermomicrobia</taxon>
        <taxon>Thermomicrobiales</taxon>
        <taxon>environmental samples</taxon>
    </lineage>
</organism>
<reference evidence="2" key="1">
    <citation type="submission" date="2020-02" db="EMBL/GenBank/DDBJ databases">
        <authorList>
            <person name="Meier V. D."/>
        </authorList>
    </citation>
    <scope>NUCLEOTIDE SEQUENCE</scope>
    <source>
        <strain evidence="2">AVDCRST_MAG87</strain>
    </source>
</reference>
<dbReference type="AlphaFoldDB" id="A0A6J4UCR2"/>